<evidence type="ECO:0000313" key="1">
    <source>
        <dbReference type="EMBL" id="GAW81299.1"/>
    </source>
</evidence>
<accession>A0A1Y1JFI9</accession>
<dbReference type="GeneID" id="39748021"/>
<dbReference type="AlphaFoldDB" id="A0A1Y1JFI9"/>
<protein>
    <submittedName>
        <fullName evidence="1">Inner membrane complex protein 1g</fullName>
    </submittedName>
</protein>
<dbReference type="OMA" id="CCSGDNV"/>
<name>A0A1Y1JFI9_PLAGO</name>
<dbReference type="Pfam" id="PF12314">
    <property type="entry name" value="IMCp"/>
    <property type="match status" value="1"/>
</dbReference>
<evidence type="ECO:0000313" key="2">
    <source>
        <dbReference type="Proteomes" id="UP000195521"/>
    </source>
</evidence>
<gene>
    <name evidence="1" type="ORF">PGO_100560</name>
</gene>
<dbReference type="RefSeq" id="XP_028543888.1">
    <property type="nucleotide sequence ID" value="XM_028688087.1"/>
</dbReference>
<organism evidence="1 2">
    <name type="scientific">Plasmodium gonderi</name>
    <dbReference type="NCBI Taxonomy" id="77519"/>
    <lineage>
        <taxon>Eukaryota</taxon>
        <taxon>Sar</taxon>
        <taxon>Alveolata</taxon>
        <taxon>Apicomplexa</taxon>
        <taxon>Aconoidasida</taxon>
        <taxon>Haemosporida</taxon>
        <taxon>Plasmodiidae</taxon>
        <taxon>Plasmodium</taxon>
        <taxon>Plasmodium (Plasmodium)</taxon>
    </lineage>
</organism>
<dbReference type="Proteomes" id="UP000195521">
    <property type="component" value="Unassembled WGS sequence"/>
</dbReference>
<proteinExistence type="predicted"/>
<reference evidence="2" key="1">
    <citation type="submission" date="2017-04" db="EMBL/GenBank/DDBJ databases">
        <title>Plasmodium gonderi genome.</title>
        <authorList>
            <person name="Arisue N."/>
            <person name="Honma H."/>
            <person name="Kawai S."/>
            <person name="Tougan T."/>
            <person name="Tanabe K."/>
            <person name="Horii T."/>
        </authorList>
    </citation>
    <scope>NUCLEOTIDE SEQUENCE [LARGE SCALE GENOMIC DNA]</scope>
    <source>
        <strain evidence="2">ATCC 30045</strain>
    </source>
</reference>
<dbReference type="OrthoDB" id="371494at2759"/>
<keyword evidence="2" id="KW-1185">Reference proteome</keyword>
<dbReference type="InterPro" id="IPR022086">
    <property type="entry name" value="IMCp"/>
</dbReference>
<dbReference type="EMBL" id="BDQF01000011">
    <property type="protein sequence ID" value="GAW81299.1"/>
    <property type="molecule type" value="Genomic_DNA"/>
</dbReference>
<sequence length="300" mass="34815">MCSTNQKLTCCSGDNVFESKENENDSYPQMVNKQLPPKVLEPIVQNKIVEVPKEVYLEKIVEVPQIKTVERIVEQIRPIIQYKNVYKTKTVYVEKIKNIDRIIYQEKIIEVPQIKTVEKVVEVPVYVNRERIITVPRYMVVEKVIPVLKTSRKESTKEIPEINCPNIDITKEVEEKEEIAVEDIKENQTINVSYEKSISLMNELNIQKLNSNGTLNADADQDTTMDTVNQENFCTTVSCKFLPIYDNFPKFQSSVCKGLPEREKRFSSMSIYKSKDSGFPKIRISKTPQFMQKNCYCNYA</sequence>
<comment type="caution">
    <text evidence="1">The sequence shown here is derived from an EMBL/GenBank/DDBJ whole genome shotgun (WGS) entry which is preliminary data.</text>
</comment>